<organism evidence="1 2">
    <name type="scientific">Trichophyton interdigitale</name>
    <dbReference type="NCBI Taxonomy" id="101480"/>
    <lineage>
        <taxon>Eukaryota</taxon>
        <taxon>Fungi</taxon>
        <taxon>Dikarya</taxon>
        <taxon>Ascomycota</taxon>
        <taxon>Pezizomycotina</taxon>
        <taxon>Eurotiomycetes</taxon>
        <taxon>Eurotiomycetidae</taxon>
        <taxon>Onygenales</taxon>
        <taxon>Arthrodermataceae</taxon>
        <taxon>Trichophyton</taxon>
    </lineage>
</organism>
<gene>
    <name evidence="1" type="ORF">GY632_4416</name>
</gene>
<name>A0A9P4YH39_9EURO</name>
<proteinExistence type="predicted"/>
<protein>
    <submittedName>
        <fullName evidence="1">Uncharacterized protein</fullName>
    </submittedName>
</protein>
<dbReference type="Proteomes" id="UP000749309">
    <property type="component" value="Unassembled WGS sequence"/>
</dbReference>
<dbReference type="AlphaFoldDB" id="A0A9P4YH39"/>
<accession>A0A9P4YH39</accession>
<sequence length="114" mass="12924">MSSLPISFFSMIYGSEYMTLASQRTDEDLISGMKWPGLTGPPPVVEDRLYGVGVTTEELYTRKLSFEDWYSEDITWHLNSRKPADVGEVEDLEIQNIICEYLRYGGAKITTTGN</sequence>
<evidence type="ECO:0000313" key="1">
    <source>
        <dbReference type="EMBL" id="KAF3893005.1"/>
    </source>
</evidence>
<evidence type="ECO:0000313" key="2">
    <source>
        <dbReference type="Proteomes" id="UP000749309"/>
    </source>
</evidence>
<comment type="caution">
    <text evidence="1">The sequence shown here is derived from an EMBL/GenBank/DDBJ whole genome shotgun (WGS) entry which is preliminary data.</text>
</comment>
<dbReference type="EMBL" id="JAAQVJ010000151">
    <property type="protein sequence ID" value="KAF3893005.1"/>
    <property type="molecule type" value="Genomic_DNA"/>
</dbReference>
<reference evidence="1" key="1">
    <citation type="submission" date="2020-03" db="EMBL/GenBank/DDBJ databases">
        <title>Whole Genome Sequence of Trichophyton interdigitale from India.</title>
        <authorList>
            <person name="Kumar P."/>
        </authorList>
    </citation>
    <scope>NUCLEOTIDE SEQUENCE</scope>
    <source>
        <strain evidence="1">UCMS-IGIB-CI14</strain>
    </source>
</reference>